<feature type="domain" description="RNase NYN" evidence="2">
    <location>
        <begin position="59"/>
        <end position="169"/>
    </location>
</feature>
<keyword evidence="1" id="KW-0472">Membrane</keyword>
<protein>
    <submittedName>
        <fullName evidence="3">Zc3h12a-like Ribonuclease NYN domain-containing protein</fullName>
    </submittedName>
</protein>
<evidence type="ECO:0000256" key="1">
    <source>
        <dbReference type="SAM" id="Phobius"/>
    </source>
</evidence>
<keyword evidence="1" id="KW-0812">Transmembrane</keyword>
<dbReference type="Pfam" id="PF11977">
    <property type="entry name" value="RNase_Zc3h12a"/>
    <property type="match status" value="1"/>
</dbReference>
<dbReference type="EMBL" id="FNEJ01000063">
    <property type="protein sequence ID" value="SDJ60176.1"/>
    <property type="molecule type" value="Genomic_DNA"/>
</dbReference>
<organism evidence="3 4">
    <name type="scientific">Salipiger marinus</name>
    <dbReference type="NCBI Taxonomy" id="555512"/>
    <lineage>
        <taxon>Bacteria</taxon>
        <taxon>Pseudomonadati</taxon>
        <taxon>Pseudomonadota</taxon>
        <taxon>Alphaproteobacteria</taxon>
        <taxon>Rhodobacterales</taxon>
        <taxon>Roseobacteraceae</taxon>
        <taxon>Salipiger</taxon>
    </lineage>
</organism>
<keyword evidence="4" id="KW-1185">Reference proteome</keyword>
<gene>
    <name evidence="3" type="ORF">SAMN04487993_10633</name>
</gene>
<feature type="transmembrane region" description="Helical" evidence="1">
    <location>
        <begin position="28"/>
        <end position="47"/>
    </location>
</feature>
<keyword evidence="1" id="KW-1133">Transmembrane helix</keyword>
<reference evidence="3 4" key="1">
    <citation type="submission" date="2016-10" db="EMBL/GenBank/DDBJ databases">
        <authorList>
            <person name="de Groot N.N."/>
        </authorList>
    </citation>
    <scope>NUCLEOTIDE SEQUENCE [LARGE SCALE GENOMIC DNA]</scope>
    <source>
        <strain evidence="3 4">DSM 26424</strain>
    </source>
</reference>
<proteinExistence type="predicted"/>
<dbReference type="InterPro" id="IPR021869">
    <property type="entry name" value="RNase_Zc3h12_NYN"/>
</dbReference>
<dbReference type="OrthoDB" id="5196680at2"/>
<evidence type="ECO:0000313" key="3">
    <source>
        <dbReference type="EMBL" id="SDJ60176.1"/>
    </source>
</evidence>
<name>A0A1G8V245_9RHOB</name>
<dbReference type="Gene3D" id="3.40.50.11980">
    <property type="match status" value="1"/>
</dbReference>
<evidence type="ECO:0000313" key="4">
    <source>
        <dbReference type="Proteomes" id="UP000199093"/>
    </source>
</evidence>
<dbReference type="AlphaFoldDB" id="A0A1G8V245"/>
<accession>A0A1G8V245</accession>
<evidence type="ECO:0000259" key="2">
    <source>
        <dbReference type="Pfam" id="PF11977"/>
    </source>
</evidence>
<sequence length="193" mass="21096">MFVLLFIFIVSCAGLLVGLLVPGLLDLLLLAVPCVIASLILLLRALWNRGISRSATKPWIILDGSNIMHWKGAGPDIAAVKDTIQFLSAQGYAPGVVFDANVGYKLSDRYLDGLALAKLLGLRRDRVTVVARGTPADGVILAAARDHKARVVSNDRYRDWTDQHPEVAENGYLVRGGYRAGRLWLNLPDDPPR</sequence>
<dbReference type="Proteomes" id="UP000199093">
    <property type="component" value="Unassembled WGS sequence"/>
</dbReference>